<protein>
    <submittedName>
        <fullName evidence="2">GNAT family N-acetyltransferase</fullName>
        <ecNumber evidence="2">2.3.1.-</ecNumber>
    </submittedName>
</protein>
<dbReference type="Gene3D" id="3.40.630.30">
    <property type="match status" value="1"/>
</dbReference>
<name>A0AA41Q1K8_9ACTN</name>
<feature type="domain" description="BioF2-like acetyltransferase" evidence="1">
    <location>
        <begin position="183"/>
        <end position="326"/>
    </location>
</feature>
<dbReference type="EC" id="2.3.1.-" evidence="2"/>
<evidence type="ECO:0000259" key="1">
    <source>
        <dbReference type="Pfam" id="PF13480"/>
    </source>
</evidence>
<dbReference type="AlphaFoldDB" id="A0AA41Q1K8"/>
<keyword evidence="3" id="KW-1185">Reference proteome</keyword>
<comment type="caution">
    <text evidence="2">The sequence shown here is derived from an EMBL/GenBank/DDBJ whole genome shotgun (WGS) entry which is preliminary data.</text>
</comment>
<dbReference type="InterPro" id="IPR016181">
    <property type="entry name" value="Acyl_CoA_acyltransferase"/>
</dbReference>
<evidence type="ECO:0000313" key="3">
    <source>
        <dbReference type="Proteomes" id="UP001165378"/>
    </source>
</evidence>
<keyword evidence="2" id="KW-0012">Acyltransferase</keyword>
<dbReference type="SUPFAM" id="SSF55729">
    <property type="entry name" value="Acyl-CoA N-acyltransferases (Nat)"/>
    <property type="match status" value="1"/>
</dbReference>
<dbReference type="Proteomes" id="UP001165378">
    <property type="component" value="Unassembled WGS sequence"/>
</dbReference>
<gene>
    <name evidence="2" type="ORF">LZ495_18890</name>
</gene>
<dbReference type="RefSeq" id="WP_235053492.1">
    <property type="nucleotide sequence ID" value="NZ_JAKFHA010000010.1"/>
</dbReference>
<reference evidence="2" key="1">
    <citation type="submission" date="2022-01" db="EMBL/GenBank/DDBJ databases">
        <title>Genome-Based Taxonomic Classification of the Phylum Actinobacteria.</title>
        <authorList>
            <person name="Gao Y."/>
        </authorList>
    </citation>
    <scope>NUCLEOTIDE SEQUENCE</scope>
    <source>
        <strain evidence="2">KLBMP 8922</strain>
    </source>
</reference>
<keyword evidence="2" id="KW-0808">Transferase</keyword>
<proteinExistence type="predicted"/>
<evidence type="ECO:0000313" key="2">
    <source>
        <dbReference type="EMBL" id="MCF2529265.1"/>
    </source>
</evidence>
<dbReference type="GO" id="GO:0016746">
    <property type="term" value="F:acyltransferase activity"/>
    <property type="evidence" value="ECO:0007669"/>
    <property type="project" value="UniProtKB-KW"/>
</dbReference>
<organism evidence="2 3">
    <name type="scientific">Yinghuangia soli</name>
    <dbReference type="NCBI Taxonomy" id="2908204"/>
    <lineage>
        <taxon>Bacteria</taxon>
        <taxon>Bacillati</taxon>
        <taxon>Actinomycetota</taxon>
        <taxon>Actinomycetes</taxon>
        <taxon>Kitasatosporales</taxon>
        <taxon>Streptomycetaceae</taxon>
        <taxon>Yinghuangia</taxon>
    </lineage>
</organism>
<dbReference type="InterPro" id="IPR038740">
    <property type="entry name" value="BioF2-like_GNAT_dom"/>
</dbReference>
<dbReference type="EMBL" id="JAKFHA010000010">
    <property type="protein sequence ID" value="MCF2529265.1"/>
    <property type="molecule type" value="Genomic_DNA"/>
</dbReference>
<sequence length="365" mass="39538">MTALTAPAGDGAAVRSGFAVHRAPDALAAYEDGWRELAAATPGASYFGTPDWVLAAWEDLGAAAARHAETAVWTAPDGTVEAVLPLLRTRGRLHPRIPLPVRHWTLLGLADAADHGVLLAAAHRRDAVRAHLRARTRNAALWLPALDPEADTALLPAGCRLLARETCPRLAVGGGRQAGSAGFRRLMRRRTRQLEADGVTFRWVPPEAMTAGVFDTVAHLHRVRREHLGTPSGFDLSRRDFHVRLMARAAPGRGPAAMLAERGGEPVGAVYGFLWGDTFAYYNGGWDPAFARLSLGTVLLDRTITATADEAGARHFDFLRGGEAYKYASFGADDRFDEQWLLPRGPSARLAGAILRTAKSRKERR</sequence>
<dbReference type="Pfam" id="PF13480">
    <property type="entry name" value="Acetyltransf_6"/>
    <property type="match status" value="1"/>
</dbReference>
<accession>A0AA41Q1K8</accession>